<keyword evidence="4" id="KW-0325">Glycoprotein</keyword>
<feature type="signal peptide" evidence="7">
    <location>
        <begin position="1"/>
        <end position="19"/>
    </location>
</feature>
<dbReference type="PRINTS" id="PR00131">
    <property type="entry name" value="GLHYDRLASE1"/>
</dbReference>
<comment type="subunit">
    <text evidence="2">Homodimer.</text>
</comment>
<dbReference type="GO" id="GO:0008422">
    <property type="term" value="F:beta-glucosidase activity"/>
    <property type="evidence" value="ECO:0007669"/>
    <property type="project" value="TreeGrafter"/>
</dbReference>
<dbReference type="SUPFAM" id="SSF51445">
    <property type="entry name" value="(Trans)glycosidases"/>
    <property type="match status" value="1"/>
</dbReference>
<evidence type="ECO:0000256" key="4">
    <source>
        <dbReference type="ARBA" id="ARBA00023180"/>
    </source>
</evidence>
<dbReference type="FunFam" id="3.20.20.80:FF:000013">
    <property type="entry name" value="lactase-phlorizin hydrolase"/>
    <property type="match status" value="1"/>
</dbReference>
<dbReference type="Pfam" id="PF00232">
    <property type="entry name" value="Glyco_hydro_1"/>
    <property type="match status" value="2"/>
</dbReference>
<dbReference type="EMBL" id="OE000022">
    <property type="protein sequence ID" value="CAD7451982.1"/>
    <property type="molecule type" value="Genomic_DNA"/>
</dbReference>
<comment type="similarity">
    <text evidence="1 6">Belongs to the glycosyl hydrolase 1 family.</text>
</comment>
<proteinExistence type="inferred from homology"/>
<dbReference type="GO" id="GO:0005975">
    <property type="term" value="P:carbohydrate metabolic process"/>
    <property type="evidence" value="ECO:0007669"/>
    <property type="project" value="InterPro"/>
</dbReference>
<dbReference type="PANTHER" id="PTHR10353">
    <property type="entry name" value="GLYCOSYL HYDROLASE"/>
    <property type="match status" value="1"/>
</dbReference>
<gene>
    <name evidence="8" type="ORF">TTEB3V08_LOCUS177</name>
</gene>
<feature type="chain" id="PRO_5031057717" description="Beta-glucosidase" evidence="7">
    <location>
        <begin position="20"/>
        <end position="543"/>
    </location>
</feature>
<evidence type="ECO:0000256" key="2">
    <source>
        <dbReference type="ARBA" id="ARBA00011738"/>
    </source>
</evidence>
<evidence type="ECO:0000313" key="8">
    <source>
        <dbReference type="EMBL" id="CAD7451982.1"/>
    </source>
</evidence>
<evidence type="ECO:0000256" key="3">
    <source>
        <dbReference type="ARBA" id="ARBA00022801"/>
    </source>
</evidence>
<evidence type="ECO:0000256" key="6">
    <source>
        <dbReference type="RuleBase" id="RU003690"/>
    </source>
</evidence>
<dbReference type="PROSITE" id="PS00653">
    <property type="entry name" value="GLYCOSYL_HYDROL_F1_2"/>
    <property type="match status" value="1"/>
</dbReference>
<evidence type="ECO:0000256" key="1">
    <source>
        <dbReference type="ARBA" id="ARBA00010838"/>
    </source>
</evidence>
<dbReference type="PANTHER" id="PTHR10353:SF36">
    <property type="entry name" value="LP05116P"/>
    <property type="match status" value="1"/>
</dbReference>
<dbReference type="InterPro" id="IPR033132">
    <property type="entry name" value="GH_1_N_CS"/>
</dbReference>
<protein>
    <recommendedName>
        <fullName evidence="9">Beta-glucosidase</fullName>
    </recommendedName>
</protein>
<evidence type="ECO:0000256" key="7">
    <source>
        <dbReference type="SAM" id="SignalP"/>
    </source>
</evidence>
<dbReference type="InterPro" id="IPR017853">
    <property type="entry name" value="GH"/>
</dbReference>
<dbReference type="AlphaFoldDB" id="A0A7R9FEA6"/>
<keyword evidence="3" id="KW-0378">Hydrolase</keyword>
<organism evidence="8">
    <name type="scientific">Timema tahoe</name>
    <dbReference type="NCBI Taxonomy" id="61484"/>
    <lineage>
        <taxon>Eukaryota</taxon>
        <taxon>Metazoa</taxon>
        <taxon>Ecdysozoa</taxon>
        <taxon>Arthropoda</taxon>
        <taxon>Hexapoda</taxon>
        <taxon>Insecta</taxon>
        <taxon>Pterygota</taxon>
        <taxon>Neoptera</taxon>
        <taxon>Polyneoptera</taxon>
        <taxon>Phasmatodea</taxon>
        <taxon>Timematodea</taxon>
        <taxon>Timematoidea</taxon>
        <taxon>Timematidae</taxon>
        <taxon>Timema</taxon>
    </lineage>
</organism>
<keyword evidence="5" id="KW-0326">Glycosidase</keyword>
<dbReference type="Gene3D" id="3.20.20.80">
    <property type="entry name" value="Glycosidases"/>
    <property type="match status" value="2"/>
</dbReference>
<sequence length="543" mass="61850">MWPLGVCMVVSLFSQSIWAADYNTFPDGFLFGAATAAYQVEGGWNANGKGENIWDHMVHTHPEWIEDNSNADDTSNSYYHYDEDIAALKEVGFHFYRFSIAWSRVLPKGDTSYINQDGIDYYNNLINGLLADNIQPMVTMYHWDLPQALQNVGGWVNDTMIDYFEQYARLLFTTYGDRVKWWMTFNEPGVFTYGYATSTSTPPTVNLPNGDYLASHVVLKAHARAYHVYDDEFRSTQNGKISIALNSNYMYPKTDSDDDVYAATVAMQFNLGWYAHPIFSTDGDYPAVMKERVAASSTAQGLTSSRLPEFGDTWVNYIKGRDGLKLQGISNKAETQHKRNELCLKAIWRRIFTMEVLTFILIYFDIKLGTHDFFGLNHYTSSLASLGADGTVGTKYYDMGVTLGIDPTWQTSAASWLYYCPWGMRKILNWISKEYNNVSIIITENGWADEGGLQDDFRTTYFYNYLAEMLKAINIDKNSVIGYTVWSIIDNWEWTLGYTVKLGLYQVDFSDLNRGRTAKNSASTMSSIIKGWSIPEEYFTAGD</sequence>
<evidence type="ECO:0000256" key="5">
    <source>
        <dbReference type="ARBA" id="ARBA00023295"/>
    </source>
</evidence>
<accession>A0A7R9FEA6</accession>
<keyword evidence="7" id="KW-0732">Signal</keyword>
<reference evidence="8" key="1">
    <citation type="submission" date="2020-11" db="EMBL/GenBank/DDBJ databases">
        <authorList>
            <person name="Tran Van P."/>
        </authorList>
    </citation>
    <scope>NUCLEOTIDE SEQUENCE</scope>
</reference>
<name>A0A7R9FEA6_9NEOP</name>
<evidence type="ECO:0008006" key="9">
    <source>
        <dbReference type="Google" id="ProtNLM"/>
    </source>
</evidence>
<dbReference type="InterPro" id="IPR001360">
    <property type="entry name" value="Glyco_hydro_1"/>
</dbReference>